<dbReference type="HOGENOM" id="CLU_455244_0_0_1"/>
<dbReference type="Pfam" id="PF00225">
    <property type="entry name" value="Kinesin"/>
    <property type="match status" value="1"/>
</dbReference>
<evidence type="ECO:0000256" key="2">
    <source>
        <dbReference type="SAM" id="Coils"/>
    </source>
</evidence>
<keyword evidence="2" id="KW-0175">Coiled coil</keyword>
<evidence type="ECO:0000256" key="3">
    <source>
        <dbReference type="SAM" id="MobiDB-lite"/>
    </source>
</evidence>
<dbReference type="RefSeq" id="XP_005769862.1">
    <property type="nucleotide sequence ID" value="XM_005769805.1"/>
</dbReference>
<feature type="domain" description="Kinesin motor" evidence="4">
    <location>
        <begin position="327"/>
        <end position="600"/>
    </location>
</feature>
<feature type="coiled-coil region" evidence="2">
    <location>
        <begin position="34"/>
        <end position="68"/>
    </location>
</feature>
<dbReference type="AlphaFoldDB" id="A0A0D3J1P8"/>
<feature type="binding site" evidence="1">
    <location>
        <begin position="411"/>
        <end position="418"/>
    </location>
    <ligand>
        <name>ATP</name>
        <dbReference type="ChEBI" id="CHEBI:30616"/>
    </ligand>
</feature>
<dbReference type="GO" id="GO:0007018">
    <property type="term" value="P:microtubule-based movement"/>
    <property type="evidence" value="ECO:0007669"/>
    <property type="project" value="InterPro"/>
</dbReference>
<dbReference type="InterPro" id="IPR001752">
    <property type="entry name" value="Kinesin_motor_dom"/>
</dbReference>
<evidence type="ECO:0000256" key="1">
    <source>
        <dbReference type="PROSITE-ProRule" id="PRU00283"/>
    </source>
</evidence>
<keyword evidence="1" id="KW-0067">ATP-binding</keyword>
<dbReference type="GO" id="GO:0005524">
    <property type="term" value="F:ATP binding"/>
    <property type="evidence" value="ECO:0007669"/>
    <property type="project" value="UniProtKB-UniRule"/>
</dbReference>
<keyword evidence="1" id="KW-0547">Nucleotide-binding</keyword>
<dbReference type="GO" id="GO:0015630">
    <property type="term" value="C:microtubule cytoskeleton"/>
    <property type="evidence" value="ECO:0007669"/>
    <property type="project" value="TreeGrafter"/>
</dbReference>
<dbReference type="eggNOG" id="KOG0239">
    <property type="taxonomic scope" value="Eukaryota"/>
</dbReference>
<dbReference type="STRING" id="2903.R1C4E8"/>
<comment type="similarity">
    <text evidence="1">Belongs to the TRAFAC class myosin-kinesin ATPase superfamily. Kinesin family.</text>
</comment>
<dbReference type="PANTHER" id="PTHR47972">
    <property type="entry name" value="KINESIN-LIKE PROTEIN KLP-3"/>
    <property type="match status" value="1"/>
</dbReference>
<evidence type="ECO:0000259" key="4">
    <source>
        <dbReference type="PROSITE" id="PS50067"/>
    </source>
</evidence>
<dbReference type="PANTHER" id="PTHR47972:SF28">
    <property type="entry name" value="KINESIN-LIKE PROTEIN KLP-3"/>
    <property type="match status" value="1"/>
</dbReference>
<feature type="region of interest" description="Disordered" evidence="3">
    <location>
        <begin position="521"/>
        <end position="542"/>
    </location>
</feature>
<dbReference type="Gene3D" id="3.40.850.10">
    <property type="entry name" value="Kinesin motor domain"/>
    <property type="match status" value="2"/>
</dbReference>
<keyword evidence="6" id="KW-1185">Reference proteome</keyword>
<reference evidence="5" key="2">
    <citation type="submission" date="2024-10" db="UniProtKB">
        <authorList>
            <consortium name="EnsemblProtists"/>
        </authorList>
    </citation>
    <scope>IDENTIFICATION</scope>
</reference>
<dbReference type="GeneID" id="17263583"/>
<proteinExistence type="inferred from homology"/>
<dbReference type="PROSITE" id="PS50067">
    <property type="entry name" value="KINESIN_MOTOR_2"/>
    <property type="match status" value="1"/>
</dbReference>
<dbReference type="SMART" id="SM00129">
    <property type="entry name" value="KISc"/>
    <property type="match status" value="1"/>
</dbReference>
<name>A0A0D3J1P8_EMIH1</name>
<feature type="region of interest" description="Disordered" evidence="3">
    <location>
        <begin position="471"/>
        <end position="494"/>
    </location>
</feature>
<keyword evidence="1" id="KW-0505">Motor protein</keyword>
<dbReference type="GO" id="GO:0008017">
    <property type="term" value="F:microtubule binding"/>
    <property type="evidence" value="ECO:0007669"/>
    <property type="project" value="InterPro"/>
</dbReference>
<protein>
    <recommendedName>
        <fullName evidence="4">Kinesin motor domain-containing protein</fullName>
    </recommendedName>
</protein>
<dbReference type="EnsemblProtists" id="EOD17433">
    <property type="protein sequence ID" value="EOD17433"/>
    <property type="gene ID" value="EMIHUDRAFT_451413"/>
</dbReference>
<dbReference type="InterPro" id="IPR027640">
    <property type="entry name" value="Kinesin-like_fam"/>
</dbReference>
<dbReference type="KEGG" id="ehx:EMIHUDRAFT_451413"/>
<dbReference type="InterPro" id="IPR036961">
    <property type="entry name" value="Kinesin_motor_dom_sf"/>
</dbReference>
<organism evidence="5 6">
    <name type="scientific">Emiliania huxleyi (strain CCMP1516)</name>
    <dbReference type="NCBI Taxonomy" id="280463"/>
    <lineage>
        <taxon>Eukaryota</taxon>
        <taxon>Haptista</taxon>
        <taxon>Haptophyta</taxon>
        <taxon>Prymnesiophyceae</taxon>
        <taxon>Isochrysidales</taxon>
        <taxon>Noelaerhabdaceae</taxon>
        <taxon>Emiliania</taxon>
    </lineage>
</organism>
<dbReference type="InterPro" id="IPR027417">
    <property type="entry name" value="P-loop_NTPase"/>
</dbReference>
<evidence type="ECO:0000313" key="6">
    <source>
        <dbReference type="Proteomes" id="UP000013827"/>
    </source>
</evidence>
<reference evidence="6" key="1">
    <citation type="journal article" date="2013" name="Nature">
        <title>Pan genome of the phytoplankton Emiliania underpins its global distribution.</title>
        <authorList>
            <person name="Read B.A."/>
            <person name="Kegel J."/>
            <person name="Klute M.J."/>
            <person name="Kuo A."/>
            <person name="Lefebvre S.C."/>
            <person name="Maumus F."/>
            <person name="Mayer C."/>
            <person name="Miller J."/>
            <person name="Monier A."/>
            <person name="Salamov A."/>
            <person name="Young J."/>
            <person name="Aguilar M."/>
            <person name="Claverie J.M."/>
            <person name="Frickenhaus S."/>
            <person name="Gonzalez K."/>
            <person name="Herman E.K."/>
            <person name="Lin Y.C."/>
            <person name="Napier J."/>
            <person name="Ogata H."/>
            <person name="Sarno A.F."/>
            <person name="Shmutz J."/>
            <person name="Schroeder D."/>
            <person name="de Vargas C."/>
            <person name="Verret F."/>
            <person name="von Dassow P."/>
            <person name="Valentin K."/>
            <person name="Van de Peer Y."/>
            <person name="Wheeler G."/>
            <person name="Dacks J.B."/>
            <person name="Delwiche C.F."/>
            <person name="Dyhrman S.T."/>
            <person name="Glockner G."/>
            <person name="John U."/>
            <person name="Richards T."/>
            <person name="Worden A.Z."/>
            <person name="Zhang X."/>
            <person name="Grigoriev I.V."/>
            <person name="Allen A.E."/>
            <person name="Bidle K."/>
            <person name="Borodovsky M."/>
            <person name="Bowler C."/>
            <person name="Brownlee C."/>
            <person name="Cock J.M."/>
            <person name="Elias M."/>
            <person name="Gladyshev V.N."/>
            <person name="Groth M."/>
            <person name="Guda C."/>
            <person name="Hadaegh A."/>
            <person name="Iglesias-Rodriguez M.D."/>
            <person name="Jenkins J."/>
            <person name="Jones B.M."/>
            <person name="Lawson T."/>
            <person name="Leese F."/>
            <person name="Lindquist E."/>
            <person name="Lobanov A."/>
            <person name="Lomsadze A."/>
            <person name="Malik S.B."/>
            <person name="Marsh M.E."/>
            <person name="Mackinder L."/>
            <person name="Mock T."/>
            <person name="Mueller-Roeber B."/>
            <person name="Pagarete A."/>
            <person name="Parker M."/>
            <person name="Probert I."/>
            <person name="Quesneville H."/>
            <person name="Raines C."/>
            <person name="Rensing S.A."/>
            <person name="Riano-Pachon D.M."/>
            <person name="Richier S."/>
            <person name="Rokitta S."/>
            <person name="Shiraiwa Y."/>
            <person name="Soanes D.M."/>
            <person name="van der Giezen M."/>
            <person name="Wahlund T.M."/>
            <person name="Williams B."/>
            <person name="Wilson W."/>
            <person name="Wolfe G."/>
            <person name="Wurch L.L."/>
        </authorList>
    </citation>
    <scope>NUCLEOTIDE SEQUENCE</scope>
</reference>
<sequence length="600" mass="61865">MLSERDRPPHIPHEQLPATVGTLSVALVRSNESLRAAHTLLARLQSEAEAVDAERTALKSEAAKLRSALVERQRELGAAHARSSAAVEAVAAAEGRATRAEAAAAAHATALEAAAARHAQEREAAVRACESKLARLEAVERHRAAREEQRARLLARGEALAQLVATRRHGRARAAAFCAWRRACVAATLATVRQKADEAAAEAERMRAASLEAGGGSRAGGGTGGGVGGAWAGAAAERAQLLTEARRRALVGARRAAEAAAEETAATAAREGAVGVAAAASASAAGEVRVAALARELAQEELATGHLSAETAAIGVAWPCGRPQPARVRVLCRLRPPADPASRAAFEAQGETGVVLCGGLAAAAARFRAVRRWEFDRVFAAGAGQREVFEQVRPMATAVLDGVACCVLAYGASGAGKTYTLAGRVSARGLHFHLSEEIMALAAVREATHELAVRASLVEVREECVLDLLADDGGSPTRLPPHGRPDKRDRSPPAVDVAADVAATSAGDVLDVATIGDCHRSLGNSLTPPRAGDPAGSAARGRVVQPPGAATVARHDGSTLTRLLRPALSPEARVALVCCIDPSEAHAEEALDVLGFASPA</sequence>
<dbReference type="GO" id="GO:0003777">
    <property type="term" value="F:microtubule motor activity"/>
    <property type="evidence" value="ECO:0007669"/>
    <property type="project" value="InterPro"/>
</dbReference>
<accession>A0A0D3J1P8</accession>
<dbReference type="PRINTS" id="PR00380">
    <property type="entry name" value="KINESINHEAVY"/>
</dbReference>
<dbReference type="Proteomes" id="UP000013827">
    <property type="component" value="Unassembled WGS sequence"/>
</dbReference>
<evidence type="ECO:0000313" key="5">
    <source>
        <dbReference type="EnsemblProtists" id="EOD17433"/>
    </source>
</evidence>
<dbReference type="SUPFAM" id="SSF52540">
    <property type="entry name" value="P-loop containing nucleoside triphosphate hydrolases"/>
    <property type="match status" value="1"/>
</dbReference>
<dbReference type="PaxDb" id="2903-EOD17433"/>